<evidence type="ECO:0000313" key="2">
    <source>
        <dbReference type="EMBL" id="BAC76986.1"/>
    </source>
</evidence>
<feature type="compositionally biased region" description="Polar residues" evidence="1">
    <location>
        <begin position="110"/>
        <end position="120"/>
    </location>
</feature>
<feature type="region of interest" description="Disordered" evidence="1">
    <location>
        <begin position="1"/>
        <end position="30"/>
    </location>
</feature>
<gene>
    <name evidence="2" type="primary">P0514G12.21</name>
</gene>
<dbReference type="AlphaFoldDB" id="Q7Y0X3"/>
<reference evidence="3" key="2">
    <citation type="journal article" date="2008" name="Nucleic Acids Res.">
        <title>The rice annotation project database (RAP-DB): 2008 update.</title>
        <authorList>
            <consortium name="The rice annotation project (RAP)"/>
        </authorList>
    </citation>
    <scope>GENOME REANNOTATION</scope>
    <source>
        <strain evidence="3">cv. Nipponbare</strain>
    </source>
</reference>
<dbReference type="Proteomes" id="UP000000763">
    <property type="component" value="Chromosome 6"/>
</dbReference>
<feature type="compositionally biased region" description="Low complexity" evidence="1">
    <location>
        <begin position="167"/>
        <end position="178"/>
    </location>
</feature>
<evidence type="ECO:0000313" key="3">
    <source>
        <dbReference type="Proteomes" id="UP000000763"/>
    </source>
</evidence>
<protein>
    <submittedName>
        <fullName evidence="2">Uncharacterized protein</fullName>
    </submittedName>
</protein>
<feature type="region of interest" description="Disordered" evidence="1">
    <location>
        <begin position="69"/>
        <end position="187"/>
    </location>
</feature>
<evidence type="ECO:0000256" key="1">
    <source>
        <dbReference type="SAM" id="MobiDB-lite"/>
    </source>
</evidence>
<accession>Q7Y0X3</accession>
<organism evidence="2 3">
    <name type="scientific">Oryza sativa subsp. japonica</name>
    <name type="common">Rice</name>
    <dbReference type="NCBI Taxonomy" id="39947"/>
    <lineage>
        <taxon>Eukaryota</taxon>
        <taxon>Viridiplantae</taxon>
        <taxon>Streptophyta</taxon>
        <taxon>Embryophyta</taxon>
        <taxon>Tracheophyta</taxon>
        <taxon>Spermatophyta</taxon>
        <taxon>Magnoliopsida</taxon>
        <taxon>Liliopsida</taxon>
        <taxon>Poales</taxon>
        <taxon>Poaceae</taxon>
        <taxon>BOP clade</taxon>
        <taxon>Oryzoideae</taxon>
        <taxon>Oryzeae</taxon>
        <taxon>Oryzinae</taxon>
        <taxon>Oryza</taxon>
        <taxon>Oryza sativa</taxon>
    </lineage>
</organism>
<proteinExistence type="predicted"/>
<sequence length="187" mass="19844">MAPAARRNTAATPPPPPHRTRQEPAMEARGVLVTTTTVLVAGTRVRGDGVGAPPPSEHKELASSLTELIVGPSRPAIADSPLTRPNPPPACRPSSPRQPSDCHGRPSPNEPSSHMRSTACSCRGSPCHPRLDHSLPLPLFSSDQRDGSSPPRSLLFSFSRALPSVMPSRTSRRSASPRQLRLAAADI</sequence>
<feature type="compositionally biased region" description="Low complexity" evidence="1">
    <location>
        <begin position="148"/>
        <end position="160"/>
    </location>
</feature>
<feature type="compositionally biased region" description="Low complexity" evidence="1">
    <location>
        <begin position="1"/>
        <end position="11"/>
    </location>
</feature>
<feature type="region of interest" description="Disordered" evidence="1">
    <location>
        <begin position="43"/>
        <end position="62"/>
    </location>
</feature>
<reference evidence="3" key="1">
    <citation type="journal article" date="2005" name="Nature">
        <title>The map-based sequence of the rice genome.</title>
        <authorList>
            <consortium name="International rice genome sequencing project (IRGSP)"/>
            <person name="Matsumoto T."/>
            <person name="Wu J."/>
            <person name="Kanamori H."/>
            <person name="Katayose Y."/>
            <person name="Fujisawa M."/>
            <person name="Namiki N."/>
            <person name="Mizuno H."/>
            <person name="Yamamoto K."/>
            <person name="Antonio B.A."/>
            <person name="Baba T."/>
            <person name="Sakata K."/>
            <person name="Nagamura Y."/>
            <person name="Aoki H."/>
            <person name="Arikawa K."/>
            <person name="Arita K."/>
            <person name="Bito T."/>
            <person name="Chiden Y."/>
            <person name="Fujitsuka N."/>
            <person name="Fukunaka R."/>
            <person name="Hamada M."/>
            <person name="Harada C."/>
            <person name="Hayashi A."/>
            <person name="Hijishita S."/>
            <person name="Honda M."/>
            <person name="Hosokawa S."/>
            <person name="Ichikawa Y."/>
            <person name="Idonuma A."/>
            <person name="Iijima M."/>
            <person name="Ikeda M."/>
            <person name="Ikeno M."/>
            <person name="Ito K."/>
            <person name="Ito S."/>
            <person name="Ito T."/>
            <person name="Ito Y."/>
            <person name="Ito Y."/>
            <person name="Iwabuchi A."/>
            <person name="Kamiya K."/>
            <person name="Karasawa W."/>
            <person name="Kurita K."/>
            <person name="Katagiri S."/>
            <person name="Kikuta A."/>
            <person name="Kobayashi H."/>
            <person name="Kobayashi N."/>
            <person name="Machita K."/>
            <person name="Maehara T."/>
            <person name="Masukawa M."/>
            <person name="Mizubayashi T."/>
            <person name="Mukai Y."/>
            <person name="Nagasaki H."/>
            <person name="Nagata Y."/>
            <person name="Naito S."/>
            <person name="Nakashima M."/>
            <person name="Nakama Y."/>
            <person name="Nakamichi Y."/>
            <person name="Nakamura M."/>
            <person name="Meguro A."/>
            <person name="Negishi M."/>
            <person name="Ohta I."/>
            <person name="Ohta T."/>
            <person name="Okamoto M."/>
            <person name="Ono N."/>
            <person name="Saji S."/>
            <person name="Sakaguchi M."/>
            <person name="Sakai K."/>
            <person name="Shibata M."/>
            <person name="Shimokawa T."/>
            <person name="Song J."/>
            <person name="Takazaki Y."/>
            <person name="Terasawa K."/>
            <person name="Tsugane M."/>
            <person name="Tsuji K."/>
            <person name="Ueda S."/>
            <person name="Waki K."/>
            <person name="Yamagata H."/>
            <person name="Yamamoto M."/>
            <person name="Yamamoto S."/>
            <person name="Yamane H."/>
            <person name="Yoshiki S."/>
            <person name="Yoshihara R."/>
            <person name="Yukawa K."/>
            <person name="Zhong H."/>
            <person name="Yano M."/>
            <person name="Yuan Q."/>
            <person name="Ouyang S."/>
            <person name="Liu J."/>
            <person name="Jones K.M."/>
            <person name="Gansberger K."/>
            <person name="Moffat K."/>
            <person name="Hill J."/>
            <person name="Bera J."/>
            <person name="Fadrosh D."/>
            <person name="Jin S."/>
            <person name="Johri S."/>
            <person name="Kim M."/>
            <person name="Overton L."/>
            <person name="Reardon M."/>
            <person name="Tsitrin T."/>
            <person name="Vuong H."/>
            <person name="Weaver B."/>
            <person name="Ciecko A."/>
            <person name="Tallon L."/>
            <person name="Jackson J."/>
            <person name="Pai G."/>
            <person name="Aken S.V."/>
            <person name="Utterback T."/>
            <person name="Reidmuller S."/>
            <person name="Feldblyum T."/>
            <person name="Hsiao J."/>
            <person name="Zismann V."/>
            <person name="Iobst S."/>
            <person name="de Vazeille A.R."/>
            <person name="Buell C.R."/>
            <person name="Ying K."/>
            <person name="Li Y."/>
            <person name="Lu T."/>
            <person name="Huang Y."/>
            <person name="Zhao Q."/>
            <person name="Feng Q."/>
            <person name="Zhang L."/>
            <person name="Zhu J."/>
            <person name="Weng Q."/>
            <person name="Mu J."/>
            <person name="Lu Y."/>
            <person name="Fan D."/>
            <person name="Liu Y."/>
            <person name="Guan J."/>
            <person name="Zhang Y."/>
            <person name="Yu S."/>
            <person name="Liu X."/>
            <person name="Zhang Y."/>
            <person name="Hong G."/>
            <person name="Han B."/>
            <person name="Choisne N."/>
            <person name="Demange N."/>
            <person name="Orjeda G."/>
            <person name="Samain S."/>
            <person name="Cattolico L."/>
            <person name="Pelletier E."/>
            <person name="Couloux A."/>
            <person name="Segurens B."/>
            <person name="Wincker P."/>
            <person name="D'Hont A."/>
            <person name="Scarpelli C."/>
            <person name="Weissenbach J."/>
            <person name="Salanoubat M."/>
            <person name="Quetier F."/>
            <person name="Yu Y."/>
            <person name="Kim H.R."/>
            <person name="Rambo T."/>
            <person name="Currie J."/>
            <person name="Collura K."/>
            <person name="Luo M."/>
            <person name="Yang T."/>
            <person name="Ammiraju J.S.S."/>
            <person name="Engler F."/>
            <person name="Soderlund C."/>
            <person name="Wing R.A."/>
            <person name="Palmer L.E."/>
            <person name="de la Bastide M."/>
            <person name="Spiegel L."/>
            <person name="Nascimento L."/>
            <person name="Zutavern T."/>
            <person name="O'Shaughnessy A."/>
            <person name="Dike S."/>
            <person name="Dedhia N."/>
            <person name="Preston R."/>
            <person name="Balija V."/>
            <person name="McCombie W.R."/>
            <person name="Chow T."/>
            <person name="Chen H."/>
            <person name="Chung M."/>
            <person name="Chen C."/>
            <person name="Shaw J."/>
            <person name="Wu H."/>
            <person name="Hsiao K."/>
            <person name="Chao Y."/>
            <person name="Chu M."/>
            <person name="Cheng C."/>
            <person name="Hour A."/>
            <person name="Lee P."/>
            <person name="Lin S."/>
            <person name="Lin Y."/>
            <person name="Liou J."/>
            <person name="Liu S."/>
            <person name="Hsing Y."/>
            <person name="Raghuvanshi S."/>
            <person name="Mohanty A."/>
            <person name="Bharti A.K."/>
            <person name="Gaur A."/>
            <person name="Gupta V."/>
            <person name="Kumar D."/>
            <person name="Ravi V."/>
            <person name="Vij S."/>
            <person name="Kapur A."/>
            <person name="Khurana P."/>
            <person name="Khurana P."/>
            <person name="Khurana J.P."/>
            <person name="Tyagi A.K."/>
            <person name="Gaikwad K."/>
            <person name="Singh A."/>
            <person name="Dalal V."/>
            <person name="Srivastava S."/>
            <person name="Dixit A."/>
            <person name="Pal A.K."/>
            <person name="Ghazi I.A."/>
            <person name="Yadav M."/>
            <person name="Pandit A."/>
            <person name="Bhargava A."/>
            <person name="Sureshbabu K."/>
            <person name="Batra K."/>
            <person name="Sharma T.R."/>
            <person name="Mohapatra T."/>
            <person name="Singh N.K."/>
            <person name="Messing J."/>
            <person name="Nelson A.B."/>
            <person name="Fuks G."/>
            <person name="Kavchok S."/>
            <person name="Keizer G."/>
            <person name="Linton E."/>
            <person name="Llaca V."/>
            <person name="Song R."/>
            <person name="Tanyolac B."/>
            <person name="Young S."/>
            <person name="Ho-Il K."/>
            <person name="Hahn J.H."/>
            <person name="Sangsakoo G."/>
            <person name="Vanavichit A."/>
            <person name="de Mattos Luiz.A.T."/>
            <person name="Zimmer P.D."/>
            <person name="Malone G."/>
            <person name="Dellagostin O."/>
            <person name="de Oliveira A.C."/>
            <person name="Bevan M."/>
            <person name="Bancroft I."/>
            <person name="Minx P."/>
            <person name="Cordum H."/>
            <person name="Wilson R."/>
            <person name="Cheng Z."/>
            <person name="Jin W."/>
            <person name="Jiang J."/>
            <person name="Leong S.A."/>
            <person name="Iwama H."/>
            <person name="Gojobori T."/>
            <person name="Itoh T."/>
            <person name="Niimura Y."/>
            <person name="Fujii Y."/>
            <person name="Habara T."/>
            <person name="Sakai H."/>
            <person name="Sato Y."/>
            <person name="Wilson G."/>
            <person name="Kumar K."/>
            <person name="McCouch S."/>
            <person name="Juretic N."/>
            <person name="Hoen D."/>
            <person name="Wright S."/>
            <person name="Bruskiewich R."/>
            <person name="Bureau T."/>
            <person name="Miyao A."/>
            <person name="Hirochika H."/>
            <person name="Nishikawa T."/>
            <person name="Kadowaki K."/>
            <person name="Sugiura M."/>
            <person name="Burr B."/>
            <person name="Sasaki T."/>
        </authorList>
    </citation>
    <scope>NUCLEOTIDE SEQUENCE [LARGE SCALE GENOMIC DNA]</scope>
    <source>
        <strain evidence="3">cv. Nipponbare</strain>
    </source>
</reference>
<name>Q7Y0X3_ORYSJ</name>
<dbReference type="EMBL" id="AP000616">
    <property type="protein sequence ID" value="BAC76986.1"/>
    <property type="molecule type" value="Genomic_DNA"/>
</dbReference>